<dbReference type="AlphaFoldDB" id="A0A504UGR5"/>
<evidence type="ECO:0000313" key="5">
    <source>
        <dbReference type="EMBL" id="TPP04652.1"/>
    </source>
</evidence>
<dbReference type="EMBL" id="VFYP01000007">
    <property type="protein sequence ID" value="TPP04652.1"/>
    <property type="molecule type" value="Genomic_DNA"/>
</dbReference>
<evidence type="ECO:0000256" key="1">
    <source>
        <dbReference type="ARBA" id="ARBA00023015"/>
    </source>
</evidence>
<keyword evidence="1" id="KW-0805">Transcription regulation</keyword>
<protein>
    <submittedName>
        <fullName evidence="5">Helix-turn-helix transcriptional regulator</fullName>
    </submittedName>
</protein>
<dbReference type="PROSITE" id="PS50043">
    <property type="entry name" value="HTH_LUXR_2"/>
    <property type="match status" value="1"/>
</dbReference>
<dbReference type="InterPro" id="IPR016032">
    <property type="entry name" value="Sig_transdc_resp-reg_C-effctor"/>
</dbReference>
<dbReference type="InterPro" id="IPR000792">
    <property type="entry name" value="Tscrpt_reg_LuxR_C"/>
</dbReference>
<dbReference type="Gene3D" id="1.10.10.10">
    <property type="entry name" value="Winged helix-like DNA-binding domain superfamily/Winged helix DNA-binding domain"/>
    <property type="match status" value="1"/>
</dbReference>
<sequence>MPGREELKRQSGPLEDLYLKLAAAARACEASSFAVYQISALSGKVDAGDVLYCAAIRDGQRPQRPGADDTVILRSQWFRLHSGRSHTFEGPTFHVNKELVQLHYVVDAPSTPPMLLIAALPIDTRQAADCSMEFDAILGLISPLAEVHTVMLSPRELEVARWISEGKTSQEAGVILGLSEHTINEYIRSGMRKMGATNRLSFVAKTIRRGLVA</sequence>
<keyword evidence="3" id="KW-0804">Transcription</keyword>
<accession>A0A504UGR5</accession>
<evidence type="ECO:0000256" key="3">
    <source>
        <dbReference type="ARBA" id="ARBA00023163"/>
    </source>
</evidence>
<name>A0A504UGR5_9HYPH</name>
<evidence type="ECO:0000313" key="6">
    <source>
        <dbReference type="Proteomes" id="UP000316429"/>
    </source>
</evidence>
<dbReference type="GO" id="GO:0003677">
    <property type="term" value="F:DNA binding"/>
    <property type="evidence" value="ECO:0007669"/>
    <property type="project" value="UniProtKB-KW"/>
</dbReference>
<feature type="domain" description="HTH luxR-type" evidence="4">
    <location>
        <begin position="145"/>
        <end position="210"/>
    </location>
</feature>
<keyword evidence="6" id="KW-1185">Reference proteome</keyword>
<dbReference type="GO" id="GO:0006355">
    <property type="term" value="P:regulation of DNA-templated transcription"/>
    <property type="evidence" value="ECO:0007669"/>
    <property type="project" value="InterPro"/>
</dbReference>
<dbReference type="Proteomes" id="UP000316429">
    <property type="component" value="Unassembled WGS sequence"/>
</dbReference>
<dbReference type="PANTHER" id="PTHR44688">
    <property type="entry name" value="DNA-BINDING TRANSCRIPTIONAL ACTIVATOR DEVR_DOSR"/>
    <property type="match status" value="1"/>
</dbReference>
<dbReference type="InterPro" id="IPR036388">
    <property type="entry name" value="WH-like_DNA-bd_sf"/>
</dbReference>
<dbReference type="CDD" id="cd06170">
    <property type="entry name" value="LuxR_C_like"/>
    <property type="match status" value="1"/>
</dbReference>
<evidence type="ECO:0000256" key="2">
    <source>
        <dbReference type="ARBA" id="ARBA00023125"/>
    </source>
</evidence>
<gene>
    <name evidence="5" type="ORF">FJQ55_22340</name>
</gene>
<proteinExistence type="predicted"/>
<dbReference type="OrthoDB" id="3170288at2"/>
<dbReference type="PANTHER" id="PTHR44688:SF16">
    <property type="entry name" value="DNA-BINDING TRANSCRIPTIONAL ACTIVATOR DEVR_DOSR"/>
    <property type="match status" value="1"/>
</dbReference>
<comment type="caution">
    <text evidence="5">The sequence shown here is derived from an EMBL/GenBank/DDBJ whole genome shotgun (WGS) entry which is preliminary data.</text>
</comment>
<evidence type="ECO:0000259" key="4">
    <source>
        <dbReference type="PROSITE" id="PS50043"/>
    </source>
</evidence>
<organism evidence="5 6">
    <name type="scientific">Rhizobium glycinendophyticum</name>
    <dbReference type="NCBI Taxonomy" id="2589807"/>
    <lineage>
        <taxon>Bacteria</taxon>
        <taxon>Pseudomonadati</taxon>
        <taxon>Pseudomonadota</taxon>
        <taxon>Alphaproteobacteria</taxon>
        <taxon>Hyphomicrobiales</taxon>
        <taxon>Rhizobiaceae</taxon>
        <taxon>Rhizobium/Agrobacterium group</taxon>
        <taxon>Rhizobium</taxon>
    </lineage>
</organism>
<reference evidence="5 6" key="1">
    <citation type="submission" date="2019-06" db="EMBL/GenBank/DDBJ databases">
        <title>Rhizobium sp. CL12 isolated from roots of soybean.</title>
        <authorList>
            <person name="Wang C."/>
        </authorList>
    </citation>
    <scope>NUCLEOTIDE SEQUENCE [LARGE SCALE GENOMIC DNA]</scope>
    <source>
        <strain evidence="5 6">CL12</strain>
    </source>
</reference>
<dbReference type="PRINTS" id="PR00038">
    <property type="entry name" value="HTHLUXR"/>
</dbReference>
<dbReference type="SUPFAM" id="SSF46894">
    <property type="entry name" value="C-terminal effector domain of the bipartite response regulators"/>
    <property type="match status" value="1"/>
</dbReference>
<dbReference type="Pfam" id="PF00196">
    <property type="entry name" value="GerE"/>
    <property type="match status" value="1"/>
</dbReference>
<dbReference type="RefSeq" id="WP_140832209.1">
    <property type="nucleotide sequence ID" value="NZ_VFYP01000007.1"/>
</dbReference>
<dbReference type="SMART" id="SM00421">
    <property type="entry name" value="HTH_LUXR"/>
    <property type="match status" value="1"/>
</dbReference>
<keyword evidence="2" id="KW-0238">DNA-binding</keyword>